<name>A0A182QVR4_9DIPT</name>
<dbReference type="VEuPathDB" id="VectorBase:AFAF017852"/>
<evidence type="ECO:0000313" key="3">
    <source>
        <dbReference type="Proteomes" id="UP000075886"/>
    </source>
</evidence>
<dbReference type="AlphaFoldDB" id="A0A182QVR4"/>
<dbReference type="EnsemblMetazoa" id="AFAF017852-RA">
    <property type="protein sequence ID" value="AFAF017852-PA"/>
    <property type="gene ID" value="AFAF017852"/>
</dbReference>
<accession>A0A182QVR4</accession>
<evidence type="ECO:0000313" key="2">
    <source>
        <dbReference type="EnsemblMetazoa" id="AFAF017852-PA"/>
    </source>
</evidence>
<reference evidence="2" key="2">
    <citation type="submission" date="2020-05" db="UniProtKB">
        <authorList>
            <consortium name="EnsemblMetazoa"/>
        </authorList>
    </citation>
    <scope>IDENTIFICATION</scope>
    <source>
        <strain evidence="2">FAR1</strain>
    </source>
</reference>
<reference evidence="3" key="1">
    <citation type="submission" date="2014-01" db="EMBL/GenBank/DDBJ databases">
        <title>The Genome Sequence of Anopheles farauti FAR1 (V2).</title>
        <authorList>
            <consortium name="The Broad Institute Genomics Platform"/>
            <person name="Neafsey D.E."/>
            <person name="Besansky N."/>
            <person name="Howell P."/>
            <person name="Walton C."/>
            <person name="Young S.K."/>
            <person name="Zeng Q."/>
            <person name="Gargeya S."/>
            <person name="Fitzgerald M."/>
            <person name="Haas B."/>
            <person name="Abouelleil A."/>
            <person name="Allen A.W."/>
            <person name="Alvarado L."/>
            <person name="Arachchi H.M."/>
            <person name="Berlin A.M."/>
            <person name="Chapman S.B."/>
            <person name="Gainer-Dewar J."/>
            <person name="Goldberg J."/>
            <person name="Griggs A."/>
            <person name="Gujja S."/>
            <person name="Hansen M."/>
            <person name="Howarth C."/>
            <person name="Imamovic A."/>
            <person name="Ireland A."/>
            <person name="Larimer J."/>
            <person name="McCowan C."/>
            <person name="Murphy C."/>
            <person name="Pearson M."/>
            <person name="Poon T.W."/>
            <person name="Priest M."/>
            <person name="Roberts A."/>
            <person name="Saif S."/>
            <person name="Shea T."/>
            <person name="Sisk P."/>
            <person name="Sykes S."/>
            <person name="Wortman J."/>
            <person name="Nusbaum C."/>
            <person name="Birren B."/>
        </authorList>
    </citation>
    <scope>NUCLEOTIDE SEQUENCE [LARGE SCALE GENOMIC DNA]</scope>
    <source>
        <strain evidence="3">FAR1</strain>
    </source>
</reference>
<feature type="region of interest" description="Disordered" evidence="1">
    <location>
        <begin position="1"/>
        <end position="43"/>
    </location>
</feature>
<feature type="region of interest" description="Disordered" evidence="1">
    <location>
        <begin position="143"/>
        <end position="177"/>
    </location>
</feature>
<dbReference type="EMBL" id="AXCN02001148">
    <property type="status" value="NOT_ANNOTATED_CDS"/>
    <property type="molecule type" value="Genomic_DNA"/>
</dbReference>
<dbReference type="Proteomes" id="UP000075886">
    <property type="component" value="Unassembled WGS sequence"/>
</dbReference>
<feature type="compositionally biased region" description="Basic residues" evidence="1">
    <location>
        <begin position="32"/>
        <end position="41"/>
    </location>
</feature>
<proteinExistence type="predicted"/>
<keyword evidence="3" id="KW-1185">Reference proteome</keyword>
<evidence type="ECO:0000256" key="1">
    <source>
        <dbReference type="SAM" id="MobiDB-lite"/>
    </source>
</evidence>
<protein>
    <submittedName>
        <fullName evidence="2">Uncharacterized protein</fullName>
    </submittedName>
</protein>
<sequence length="238" mass="26051">MVNMKQNSPQSTGAGGASLNAPNRTPMQQHGQQHHHQHQQHPIRMQYQQVQPTAFPQQPFVQNAQGCIVVPSTNAVQQPWYSYIHPQQPVQEPSVVTTAYPAMVSQTSQQVTPTQRGFSTLAQPVMGQYVPAMQQQKQPSMSHVQHQPAHYKPSAVDFGSNNGSSNSGGTPGGFSGAYSPCMQQQQYQPMQSYQAAPTQFPTYMQPSASPEGSTADAQFELYDAGRANASSEIGYRMQ</sequence>
<feature type="compositionally biased region" description="Polar residues" evidence="1">
    <location>
        <begin position="1"/>
        <end position="12"/>
    </location>
</feature>
<organism evidence="2 3">
    <name type="scientific">Anopheles farauti</name>
    <dbReference type="NCBI Taxonomy" id="69004"/>
    <lineage>
        <taxon>Eukaryota</taxon>
        <taxon>Metazoa</taxon>
        <taxon>Ecdysozoa</taxon>
        <taxon>Arthropoda</taxon>
        <taxon>Hexapoda</taxon>
        <taxon>Insecta</taxon>
        <taxon>Pterygota</taxon>
        <taxon>Neoptera</taxon>
        <taxon>Endopterygota</taxon>
        <taxon>Diptera</taxon>
        <taxon>Nematocera</taxon>
        <taxon>Culicoidea</taxon>
        <taxon>Culicidae</taxon>
        <taxon>Anophelinae</taxon>
        <taxon>Anopheles</taxon>
    </lineage>
</organism>
<feature type="compositionally biased region" description="Low complexity" evidence="1">
    <location>
        <begin position="159"/>
        <end position="168"/>
    </location>
</feature>